<organism evidence="3 4">
    <name type="scientific">Pararobbsia alpina</name>
    <dbReference type="NCBI Taxonomy" id="621374"/>
    <lineage>
        <taxon>Bacteria</taxon>
        <taxon>Pseudomonadati</taxon>
        <taxon>Pseudomonadota</taxon>
        <taxon>Betaproteobacteria</taxon>
        <taxon>Burkholderiales</taxon>
        <taxon>Burkholderiaceae</taxon>
        <taxon>Pararobbsia</taxon>
    </lineage>
</organism>
<dbReference type="EMBL" id="CADIKM010000043">
    <property type="protein sequence ID" value="CAB3801583.1"/>
    <property type="molecule type" value="Genomic_DNA"/>
</dbReference>
<evidence type="ECO:0000256" key="2">
    <source>
        <dbReference type="HAMAP-Rule" id="MF_01384"/>
    </source>
</evidence>
<keyword evidence="4" id="KW-1185">Reference proteome</keyword>
<evidence type="ECO:0000256" key="1">
    <source>
        <dbReference type="ARBA" id="ARBA00023186"/>
    </source>
</evidence>
<name>A0A6S7BK22_9BURK</name>
<dbReference type="Proteomes" id="UP000494115">
    <property type="component" value="Unassembled WGS sequence"/>
</dbReference>
<comment type="similarity">
    <text evidence="2">Belongs to the UreD family.</text>
</comment>
<evidence type="ECO:0000313" key="4">
    <source>
        <dbReference type="Proteomes" id="UP000494115"/>
    </source>
</evidence>
<keyword evidence="2" id="KW-0963">Cytoplasm</keyword>
<comment type="subcellular location">
    <subcellularLocation>
        <location evidence="2">Cytoplasm</location>
    </subcellularLocation>
</comment>
<protein>
    <recommendedName>
        <fullName evidence="2">Urease accessory protein UreD</fullName>
    </recommendedName>
</protein>
<sequence>MWWSTRSSRTCSSMRIEALPASAGLSQPQLDLCFSRGPSGATYLSRQRAGYPYHVGRVLSHGPHLADARLIVQSSSGGLFENDDVYQHVVATEGARARVETAAATIVHSMTRATAQSRVRVEAQQGAQLEWLPHPSILFPGARLASSIDVVLHPRARILLADCYTTHDPAGGETPFVALDAAISVRSPTGLLLARDRLRLEGAAGRQLGGVSARFTAHGGLMVLTLDVEEGAAVARALEHASEDAFYAGAGLLPGHCGAFMRILATDSCALRTTLERAIDAVRDALRSG</sequence>
<reference evidence="3 4" key="1">
    <citation type="submission" date="2020-04" db="EMBL/GenBank/DDBJ databases">
        <authorList>
            <person name="De Canck E."/>
        </authorList>
    </citation>
    <scope>NUCLEOTIDE SEQUENCE [LARGE SCALE GENOMIC DNA]</scope>
    <source>
        <strain evidence="3 4">LMG 28138</strain>
    </source>
</reference>
<dbReference type="InterPro" id="IPR002669">
    <property type="entry name" value="UreD"/>
</dbReference>
<dbReference type="Pfam" id="PF01774">
    <property type="entry name" value="UreD"/>
    <property type="match status" value="1"/>
</dbReference>
<accession>A0A6S7BK22</accession>
<keyword evidence="1 2" id="KW-0143">Chaperone</keyword>
<evidence type="ECO:0000313" key="3">
    <source>
        <dbReference type="EMBL" id="CAB3801583.1"/>
    </source>
</evidence>
<gene>
    <name evidence="3" type="primary">ureD_2</name>
    <name evidence="2" type="synonym">ureD</name>
    <name evidence="3" type="ORF">LMG28138_05036</name>
</gene>
<comment type="function">
    <text evidence="2">Required for maturation of urease via the functional incorporation of the urease nickel metallocenter.</text>
</comment>
<dbReference type="GO" id="GO:0016151">
    <property type="term" value="F:nickel cation binding"/>
    <property type="evidence" value="ECO:0007669"/>
    <property type="project" value="UniProtKB-UniRule"/>
</dbReference>
<dbReference type="AlphaFoldDB" id="A0A6S7BK22"/>
<comment type="subunit">
    <text evidence="2">UreD, UreF and UreG form a complex that acts as a GTP-hydrolysis-dependent molecular chaperone, activating the urease apoprotein by helping to assemble the nickel containing metallocenter of UreC. The UreE protein probably delivers the nickel.</text>
</comment>
<dbReference type="GO" id="GO:0005737">
    <property type="term" value="C:cytoplasm"/>
    <property type="evidence" value="ECO:0007669"/>
    <property type="project" value="UniProtKB-SubCell"/>
</dbReference>
<dbReference type="HAMAP" id="MF_01384">
    <property type="entry name" value="UreD"/>
    <property type="match status" value="1"/>
</dbReference>
<keyword evidence="2" id="KW-0996">Nickel insertion</keyword>
<proteinExistence type="inferred from homology"/>